<reference evidence="2" key="1">
    <citation type="submission" date="2011-01" db="EMBL/GenBank/DDBJ databases">
        <title>Complete sequence of chromosome of Acidobacterium sp. MP5ACTX9.</title>
        <authorList>
            <consortium name="US DOE Joint Genome Institute"/>
            <person name="Lucas S."/>
            <person name="Copeland A."/>
            <person name="Lapidus A."/>
            <person name="Cheng J.-F."/>
            <person name="Goodwin L."/>
            <person name="Pitluck S."/>
            <person name="Teshima H."/>
            <person name="Detter J.C."/>
            <person name="Han C."/>
            <person name="Tapia R."/>
            <person name="Land M."/>
            <person name="Hauser L."/>
            <person name="Kyrpides N."/>
            <person name="Ivanova N."/>
            <person name="Ovchinnikova G."/>
            <person name="Pagani I."/>
            <person name="Rawat S.R."/>
            <person name="Mannisto M."/>
            <person name="Haggblom M.M."/>
            <person name="Woyke T."/>
        </authorList>
    </citation>
    <scope>NUCLEOTIDE SEQUENCE [LARGE SCALE GENOMIC DNA]</scope>
    <source>
        <strain evidence="2">MP5ACTX9</strain>
    </source>
</reference>
<dbReference type="InterPro" id="IPR006439">
    <property type="entry name" value="HAD-SF_hydro_IA"/>
</dbReference>
<organism evidence="2">
    <name type="scientific">Granulicella tundricola (strain ATCC BAA-1859 / DSM 23138 / MP5ACTX9)</name>
    <dbReference type="NCBI Taxonomy" id="1198114"/>
    <lineage>
        <taxon>Bacteria</taxon>
        <taxon>Pseudomonadati</taxon>
        <taxon>Acidobacteriota</taxon>
        <taxon>Terriglobia</taxon>
        <taxon>Terriglobales</taxon>
        <taxon>Acidobacteriaceae</taxon>
        <taxon>Granulicella</taxon>
    </lineage>
</organism>
<dbReference type="SUPFAM" id="SSF56784">
    <property type="entry name" value="HAD-like"/>
    <property type="match status" value="1"/>
</dbReference>
<dbReference type="PANTHER" id="PTHR43611:SF3">
    <property type="entry name" value="FLAVIN MONONUCLEOTIDE HYDROLASE 1, CHLOROPLATIC"/>
    <property type="match status" value="1"/>
</dbReference>
<dbReference type="InterPro" id="IPR036412">
    <property type="entry name" value="HAD-like_sf"/>
</dbReference>
<dbReference type="EMBL" id="CP002480">
    <property type="protein sequence ID" value="ADW69552.1"/>
    <property type="molecule type" value="Genomic_DNA"/>
</dbReference>
<name>E8WVM3_GRATM</name>
<dbReference type="GO" id="GO:0016787">
    <property type="term" value="F:hydrolase activity"/>
    <property type="evidence" value="ECO:0007669"/>
    <property type="project" value="UniProtKB-KW"/>
</dbReference>
<dbReference type="PANTHER" id="PTHR43611">
    <property type="entry name" value="ALPHA-D-GLUCOSE 1-PHOSPHATE PHOSPHATASE"/>
    <property type="match status" value="1"/>
</dbReference>
<accession>E8WVM3</accession>
<dbReference type="NCBIfam" id="TIGR01509">
    <property type="entry name" value="HAD-SF-IA-v3"/>
    <property type="match status" value="1"/>
</dbReference>
<dbReference type="Proteomes" id="UP000000343">
    <property type="component" value="Chromosome"/>
</dbReference>
<gene>
    <name evidence="1" type="ordered locus">AciX9_2522</name>
</gene>
<dbReference type="AlphaFoldDB" id="E8WVM3"/>
<dbReference type="KEGG" id="acm:AciX9_2522"/>
<dbReference type="Gene3D" id="3.40.50.1000">
    <property type="entry name" value="HAD superfamily/HAD-like"/>
    <property type="match status" value="1"/>
</dbReference>
<proteinExistence type="predicted"/>
<sequence>MLTNGWDHLARKRAAKHFKLNWSEMDERHRLVFETHEEGKLSFEEYLGWVVFFEKRPFTRIQFRDFMFAQSKPYPKMLGLVAQLKAQHGLKIVVVSNESREINAHRIRTFRLDQLVDAFISSCFVGMRKPDIEIFRLALDLAQTAPERAVFIDNTPMFVQIAERLGMRSIHHVDYESTRAKFTSLGLQTNDAT</sequence>
<evidence type="ECO:0000313" key="2">
    <source>
        <dbReference type="Proteomes" id="UP000000343"/>
    </source>
</evidence>
<dbReference type="STRING" id="1198114.AciX9_2522"/>
<dbReference type="eggNOG" id="COG1011">
    <property type="taxonomic scope" value="Bacteria"/>
</dbReference>
<dbReference type="Pfam" id="PF00702">
    <property type="entry name" value="Hydrolase"/>
    <property type="match status" value="1"/>
</dbReference>
<keyword evidence="1" id="KW-0378">Hydrolase</keyword>
<dbReference type="InterPro" id="IPR023198">
    <property type="entry name" value="PGP-like_dom2"/>
</dbReference>
<protein>
    <submittedName>
        <fullName evidence="1">HAD-superfamily hydrolase, subfamily IA, variant 3</fullName>
    </submittedName>
</protein>
<dbReference type="Gene3D" id="1.10.150.240">
    <property type="entry name" value="Putative phosphatase, domain 2"/>
    <property type="match status" value="1"/>
</dbReference>
<dbReference type="PaxDb" id="1198114-AciX9_2522"/>
<dbReference type="InterPro" id="IPR023214">
    <property type="entry name" value="HAD_sf"/>
</dbReference>
<evidence type="ECO:0000313" key="1">
    <source>
        <dbReference type="EMBL" id="ADW69552.1"/>
    </source>
</evidence>
<keyword evidence="2" id="KW-1185">Reference proteome</keyword>
<dbReference type="HOGENOM" id="CLU_045011_9_5_0"/>